<reference evidence="2" key="1">
    <citation type="submission" date="2021-01" db="EMBL/GenBank/DDBJ databases">
        <title>Genomic Encyclopedia of Type Strains, Phase IV (KMG-IV): sequencing the most valuable type-strain genomes for metagenomic binning, comparative biology and taxonomic classification.</title>
        <authorList>
            <person name="Goeker M."/>
        </authorList>
    </citation>
    <scope>NUCLEOTIDE SEQUENCE</scope>
    <source>
        <strain evidence="2">DSM 21943</strain>
    </source>
</reference>
<comment type="caution">
    <text evidence="2">The sequence shown here is derived from an EMBL/GenBank/DDBJ whole genome shotgun (WGS) entry which is preliminary data.</text>
</comment>
<feature type="transmembrane region" description="Helical" evidence="1">
    <location>
        <begin position="31"/>
        <end position="50"/>
    </location>
</feature>
<name>A0ABS2SQR2_9BACI</name>
<evidence type="ECO:0000256" key="1">
    <source>
        <dbReference type="SAM" id="Phobius"/>
    </source>
</evidence>
<accession>A0ABS2SQR2</accession>
<gene>
    <name evidence="2" type="ORF">JOC54_001074</name>
</gene>
<proteinExistence type="predicted"/>
<protein>
    <submittedName>
        <fullName evidence="2">Uncharacterized protein</fullName>
    </submittedName>
</protein>
<organism evidence="2 3">
    <name type="scientific">Shouchella xiaoxiensis</name>
    <dbReference type="NCBI Taxonomy" id="766895"/>
    <lineage>
        <taxon>Bacteria</taxon>
        <taxon>Bacillati</taxon>
        <taxon>Bacillota</taxon>
        <taxon>Bacilli</taxon>
        <taxon>Bacillales</taxon>
        <taxon>Bacillaceae</taxon>
        <taxon>Shouchella</taxon>
    </lineage>
</organism>
<dbReference type="RefSeq" id="WP_204464934.1">
    <property type="nucleotide sequence ID" value="NZ_JAFBCV010000002.1"/>
</dbReference>
<feature type="transmembrane region" description="Helical" evidence="1">
    <location>
        <begin position="56"/>
        <end position="83"/>
    </location>
</feature>
<keyword evidence="3" id="KW-1185">Reference proteome</keyword>
<evidence type="ECO:0000313" key="3">
    <source>
        <dbReference type="Proteomes" id="UP001179280"/>
    </source>
</evidence>
<keyword evidence="1" id="KW-0812">Transmembrane</keyword>
<dbReference type="Proteomes" id="UP001179280">
    <property type="component" value="Unassembled WGS sequence"/>
</dbReference>
<keyword evidence="1" id="KW-1133">Transmembrane helix</keyword>
<keyword evidence="1" id="KW-0472">Membrane</keyword>
<sequence>MTLGISASVLLTCFLIYLVFSLLKTNLLLKIGLSHMASIPGTAMALYAAGTTTDNMVLILLSFIAPAVLFSVGAALSLIGALAHSRQKQA</sequence>
<dbReference type="EMBL" id="JAFBCV010000002">
    <property type="protein sequence ID" value="MBM7837843.1"/>
    <property type="molecule type" value="Genomic_DNA"/>
</dbReference>
<evidence type="ECO:0000313" key="2">
    <source>
        <dbReference type="EMBL" id="MBM7837843.1"/>
    </source>
</evidence>
<feature type="transmembrane region" description="Helical" evidence="1">
    <location>
        <begin position="6"/>
        <end position="24"/>
    </location>
</feature>